<dbReference type="CDD" id="cd09116">
    <property type="entry name" value="PLDc_Nuc_like"/>
    <property type="match status" value="1"/>
</dbReference>
<comment type="caution">
    <text evidence="8">The sequence shown here is derived from an EMBL/GenBank/DDBJ whole genome shotgun (WGS) entry which is preliminary data.</text>
</comment>
<dbReference type="GO" id="GO:0004630">
    <property type="term" value="F:phospholipase D activity"/>
    <property type="evidence" value="ECO:0007669"/>
    <property type="project" value="UniProtKB-EC"/>
</dbReference>
<evidence type="ECO:0000259" key="7">
    <source>
        <dbReference type="PROSITE" id="PS50035"/>
    </source>
</evidence>
<evidence type="ECO:0000256" key="4">
    <source>
        <dbReference type="ARBA" id="ARBA00022801"/>
    </source>
</evidence>
<comment type="similarity">
    <text evidence="2">Belongs to the phospholipase D family.</text>
</comment>
<evidence type="ECO:0000256" key="5">
    <source>
        <dbReference type="ARBA" id="ARBA00022963"/>
    </source>
</evidence>
<organism evidence="8 9">
    <name type="scientific">Phormidium tenue NIES-30</name>
    <dbReference type="NCBI Taxonomy" id="549789"/>
    <lineage>
        <taxon>Bacteria</taxon>
        <taxon>Bacillati</taxon>
        <taxon>Cyanobacteriota</taxon>
        <taxon>Cyanophyceae</taxon>
        <taxon>Oscillatoriophycideae</taxon>
        <taxon>Oscillatoriales</taxon>
        <taxon>Oscillatoriaceae</taxon>
        <taxon>Phormidium</taxon>
    </lineage>
</organism>
<feature type="domain" description="PLD phosphodiesterase" evidence="7">
    <location>
        <begin position="184"/>
        <end position="211"/>
    </location>
</feature>
<evidence type="ECO:0000313" key="9">
    <source>
        <dbReference type="Proteomes" id="UP000185557"/>
    </source>
</evidence>
<dbReference type="PROSITE" id="PS50035">
    <property type="entry name" value="PLD"/>
    <property type="match status" value="2"/>
</dbReference>
<evidence type="ECO:0000256" key="1">
    <source>
        <dbReference type="ARBA" id="ARBA00000798"/>
    </source>
</evidence>
<protein>
    <recommendedName>
        <fullName evidence="3">phospholipase D</fullName>
        <ecNumber evidence="3">3.1.4.4</ecNumber>
    </recommendedName>
</protein>
<dbReference type="EMBL" id="MRCG01000010">
    <property type="protein sequence ID" value="OKH47107.1"/>
    <property type="molecule type" value="Genomic_DNA"/>
</dbReference>
<evidence type="ECO:0000313" key="8">
    <source>
        <dbReference type="EMBL" id="OKH47107.1"/>
    </source>
</evidence>
<dbReference type="EC" id="3.1.4.4" evidence="3"/>
<gene>
    <name evidence="8" type="ORF">NIES30_14055</name>
</gene>
<dbReference type="GO" id="GO:0016891">
    <property type="term" value="F:RNA endonuclease activity producing 5'-phosphomonoesters, hydrolytic mechanism"/>
    <property type="evidence" value="ECO:0007669"/>
    <property type="project" value="TreeGrafter"/>
</dbReference>
<comment type="catalytic activity">
    <reaction evidence="1">
        <text>a 1,2-diacyl-sn-glycero-3-phosphocholine + H2O = a 1,2-diacyl-sn-glycero-3-phosphate + choline + H(+)</text>
        <dbReference type="Rhea" id="RHEA:14445"/>
        <dbReference type="ChEBI" id="CHEBI:15354"/>
        <dbReference type="ChEBI" id="CHEBI:15377"/>
        <dbReference type="ChEBI" id="CHEBI:15378"/>
        <dbReference type="ChEBI" id="CHEBI:57643"/>
        <dbReference type="ChEBI" id="CHEBI:58608"/>
        <dbReference type="EC" id="3.1.4.4"/>
    </reaction>
</comment>
<evidence type="ECO:0000256" key="3">
    <source>
        <dbReference type="ARBA" id="ARBA00012027"/>
    </source>
</evidence>
<dbReference type="GO" id="GO:0016042">
    <property type="term" value="P:lipid catabolic process"/>
    <property type="evidence" value="ECO:0007669"/>
    <property type="project" value="UniProtKB-KW"/>
</dbReference>
<dbReference type="CDD" id="cd09173">
    <property type="entry name" value="PLDc_Nuc_like_unchar1_2"/>
    <property type="match status" value="1"/>
</dbReference>
<dbReference type="Pfam" id="PF13091">
    <property type="entry name" value="PLDc_2"/>
    <property type="match status" value="2"/>
</dbReference>
<dbReference type="SUPFAM" id="SSF56024">
    <property type="entry name" value="Phospholipase D/nuclease"/>
    <property type="match status" value="2"/>
</dbReference>
<evidence type="ECO:0000256" key="6">
    <source>
        <dbReference type="ARBA" id="ARBA00023098"/>
    </source>
</evidence>
<feature type="domain" description="PLD phosphodiesterase" evidence="7">
    <location>
        <begin position="388"/>
        <end position="415"/>
    </location>
</feature>
<dbReference type="PANTHER" id="PTHR43856:SF1">
    <property type="entry name" value="MITOCHONDRIAL CARDIOLIPIN HYDROLASE"/>
    <property type="match status" value="1"/>
</dbReference>
<proteinExistence type="inferred from homology"/>
<dbReference type="InterPro" id="IPR025202">
    <property type="entry name" value="PLD-like_dom"/>
</dbReference>
<keyword evidence="9" id="KW-1185">Reference proteome</keyword>
<keyword evidence="4" id="KW-0378">Hydrolase</keyword>
<keyword evidence="5" id="KW-0442">Lipid degradation</keyword>
<accession>A0A1U7J3S4</accession>
<dbReference type="Proteomes" id="UP000185557">
    <property type="component" value="Unassembled WGS sequence"/>
</dbReference>
<dbReference type="PANTHER" id="PTHR43856">
    <property type="entry name" value="CARDIOLIPIN HYDROLASE"/>
    <property type="match status" value="1"/>
</dbReference>
<evidence type="ECO:0000256" key="2">
    <source>
        <dbReference type="ARBA" id="ARBA00008664"/>
    </source>
</evidence>
<dbReference type="STRING" id="549789.NIES30_14055"/>
<dbReference type="PROSITE" id="PS00018">
    <property type="entry name" value="EF_HAND_1"/>
    <property type="match status" value="1"/>
</dbReference>
<reference evidence="8 9" key="1">
    <citation type="submission" date="2016-11" db="EMBL/GenBank/DDBJ databases">
        <title>Draft Genome Sequences of Nine Cyanobacterial Strains from Diverse Habitats.</title>
        <authorList>
            <person name="Zhu T."/>
            <person name="Hou S."/>
            <person name="Lu X."/>
            <person name="Hess W.R."/>
        </authorList>
    </citation>
    <scope>NUCLEOTIDE SEQUENCE [LARGE SCALE GENOMIC DNA]</scope>
    <source>
        <strain evidence="8 9">NIES-30</strain>
    </source>
</reference>
<name>A0A1U7J3S4_9CYAN</name>
<dbReference type="AlphaFoldDB" id="A0A1U7J3S4"/>
<dbReference type="SMART" id="SM00155">
    <property type="entry name" value="PLDc"/>
    <property type="match status" value="2"/>
</dbReference>
<dbReference type="Gene3D" id="3.30.870.10">
    <property type="entry name" value="Endonuclease Chain A"/>
    <property type="match status" value="2"/>
</dbReference>
<dbReference type="GO" id="GO:0006793">
    <property type="term" value="P:phosphorus metabolic process"/>
    <property type="evidence" value="ECO:0007669"/>
    <property type="project" value="UniProtKB-ARBA"/>
</dbReference>
<dbReference type="InterPro" id="IPR051406">
    <property type="entry name" value="PLD_domain"/>
</dbReference>
<dbReference type="InterPro" id="IPR001736">
    <property type="entry name" value="PLipase_D/transphosphatidylase"/>
</dbReference>
<dbReference type="OrthoDB" id="155099at2"/>
<keyword evidence="6" id="KW-0443">Lipid metabolism</keyword>
<dbReference type="InterPro" id="IPR018247">
    <property type="entry name" value="EF_Hand_1_Ca_BS"/>
</dbReference>
<sequence length="467" mass="50590">MRWGIGFGIGFLLFVGVSSQLHSEATLPTLDPLPQDPYIRAYFNQNQAATYTDPYRNITRHGDNLEQVVIDAIATAQSSIDIAVHEFSLPGIAHALSQQKAAGVEIRVVVENSYSTPMAKRGNPAAIAQLDEHDEAKASDLYAFIDANQDGVLSEGELRDRDALTILAEANIPLIDDTADGSKGSGLMHHKFMVIDGRTVVTGSANWTLSCTHGDFLDPDSRGNANSILVIDSPALAQRFQTEFSTMWGDGPGGRPDSRFGLQKPYRPSALVSTPGSVLEVQLSPTSKTQPWTQSVNGLIAKTLGQAAQSVHLALFVFSEQAISDQLVPIANRGVPIKTLIDPGFAYRSYSEGLDMLGITIPDHRCKRDNSVPWANPITTVGIPALPSGDKLHHKFAVLDQNIVLVGSQNWSQAANTTNDENLLVIRNATVAAHFEREFQRLYDGAELGMTPQLQGAIARQQEKCGL</sequence>